<comment type="caution">
    <text evidence="2">The sequence shown here is derived from an EMBL/GenBank/DDBJ whole genome shotgun (WGS) entry which is preliminary data.</text>
</comment>
<evidence type="ECO:0000313" key="3">
    <source>
        <dbReference type="Proteomes" id="UP001548590"/>
    </source>
</evidence>
<sequence>MSSAASSLIASLQGSQDPDARVLLQMLELGANLARPHRPEFAFDMPSLETAEGITQALEASGWLTECFGPDDDNPDFLVIARREMLLDLAVLNDLSRRFEALAATHGGVYDGWGAEIVE</sequence>
<dbReference type="Proteomes" id="UP001548590">
    <property type="component" value="Unassembled WGS sequence"/>
</dbReference>
<protein>
    <submittedName>
        <fullName evidence="2">Ribonuclease E inhibitor RraB</fullName>
    </submittedName>
</protein>
<proteinExistence type="predicted"/>
<evidence type="ECO:0000313" key="2">
    <source>
        <dbReference type="EMBL" id="MET1491754.1"/>
    </source>
</evidence>
<dbReference type="InterPro" id="IPR009671">
    <property type="entry name" value="RraB_dom"/>
</dbReference>
<keyword evidence="3" id="KW-1185">Reference proteome</keyword>
<dbReference type="Gene3D" id="3.30.70.970">
    <property type="entry name" value="RraB-like"/>
    <property type="match status" value="1"/>
</dbReference>
<gene>
    <name evidence="2" type="ORF">ABVT11_18085</name>
</gene>
<dbReference type="EMBL" id="JBEWLZ010000015">
    <property type="protein sequence ID" value="MET1491754.1"/>
    <property type="molecule type" value="Genomic_DNA"/>
</dbReference>
<dbReference type="InterPro" id="IPR036701">
    <property type="entry name" value="RraB-like_sf"/>
</dbReference>
<accession>A0ABV2CUZ9</accession>
<organism evidence="2 3">
    <name type="scientific">Uliginosibacterium paludis</name>
    <dbReference type="NCBI Taxonomy" id="1615952"/>
    <lineage>
        <taxon>Bacteria</taxon>
        <taxon>Pseudomonadati</taxon>
        <taxon>Pseudomonadota</taxon>
        <taxon>Betaproteobacteria</taxon>
        <taxon>Rhodocyclales</taxon>
        <taxon>Zoogloeaceae</taxon>
        <taxon>Uliginosibacterium</taxon>
    </lineage>
</organism>
<dbReference type="Pfam" id="PF06877">
    <property type="entry name" value="RraB"/>
    <property type="match status" value="1"/>
</dbReference>
<name>A0ABV2CUZ9_9RHOO</name>
<evidence type="ECO:0000259" key="1">
    <source>
        <dbReference type="Pfam" id="PF06877"/>
    </source>
</evidence>
<feature type="domain" description="Regulator of ribonuclease activity B" evidence="1">
    <location>
        <begin position="19"/>
        <end position="114"/>
    </location>
</feature>
<dbReference type="RefSeq" id="WP_345929830.1">
    <property type="nucleotide sequence ID" value="NZ_JBDIVF010000012.1"/>
</dbReference>
<reference evidence="2 3" key="1">
    <citation type="submission" date="2024-07" db="EMBL/GenBank/DDBJ databases">
        <title>Uliginosibacterium paludis KCTC:42655.</title>
        <authorList>
            <person name="Kim M.K."/>
        </authorList>
    </citation>
    <scope>NUCLEOTIDE SEQUENCE [LARGE SCALE GENOMIC DNA]</scope>
    <source>
        <strain evidence="2 3">KCTC 42655</strain>
    </source>
</reference>
<dbReference type="SUPFAM" id="SSF89946">
    <property type="entry name" value="Hypothetical protein VC0424"/>
    <property type="match status" value="1"/>
</dbReference>